<evidence type="ECO:0000313" key="2">
    <source>
        <dbReference type="EMBL" id="CAF1070975.1"/>
    </source>
</evidence>
<protein>
    <submittedName>
        <fullName evidence="2">Uncharacterized protein</fullName>
    </submittedName>
</protein>
<feature type="compositionally biased region" description="Polar residues" evidence="1">
    <location>
        <begin position="179"/>
        <end position="189"/>
    </location>
</feature>
<feature type="region of interest" description="Disordered" evidence="1">
    <location>
        <begin position="97"/>
        <end position="146"/>
    </location>
</feature>
<comment type="caution">
    <text evidence="2">The sequence shown here is derived from an EMBL/GenBank/DDBJ whole genome shotgun (WGS) entry which is preliminary data.</text>
</comment>
<accession>A0A814LVR6</accession>
<sequence>MSLLERKMKLVMAAHHTPSPNSNQYGYRNRGNRHFYSNQNRNYNNRPRRQTNSFFNRNFMQQQPYFNNVNYNNDDMMISRPFLPNRRFNQNRQYNRNWQFNQNRPRSHSNGSTPTPRRSRSRQRRSPRPLRLNDFMPSEFRDNSPNAQYLASNFNLATTTTDVTPADALPQRQRFAPTAASSTDTTQPFAISDQGDGANQQQQQRTNNGQRQRTTTAAHRRRQRRNHQQQYQQQSQADDNPNRFVALAEEDTSNQIDTETTINDRPATNIMDTNKRIDKKKKIRLYLQKNRIVKWFEDNSKSSISGRGNQAYVLATTPIYDEWGRNNYEFKVWQTYFKMGNENKHWAKEVVQRTKRRDDLINSRFVQKKINYLTTMIAQANATVTDLQIQLGTYWTQTVAQSTAQTNAQTTAELTTQLMLDRMGQTTAQTTDQTVQNPNLTTATNRDRLEKSILRYIQHCTQYVKQIAENRIQLAKAQMEEFKALEDFQQIASPL</sequence>
<feature type="compositionally biased region" description="Basic residues" evidence="1">
    <location>
        <begin position="117"/>
        <end position="128"/>
    </location>
</feature>
<organism evidence="2 3">
    <name type="scientific">Adineta ricciae</name>
    <name type="common">Rotifer</name>
    <dbReference type="NCBI Taxonomy" id="249248"/>
    <lineage>
        <taxon>Eukaryota</taxon>
        <taxon>Metazoa</taxon>
        <taxon>Spiralia</taxon>
        <taxon>Gnathifera</taxon>
        <taxon>Rotifera</taxon>
        <taxon>Eurotatoria</taxon>
        <taxon>Bdelloidea</taxon>
        <taxon>Adinetida</taxon>
        <taxon>Adinetidae</taxon>
        <taxon>Adineta</taxon>
    </lineage>
</organism>
<feature type="compositionally biased region" description="Low complexity" evidence="1">
    <location>
        <begin position="228"/>
        <end position="237"/>
    </location>
</feature>
<dbReference type="EMBL" id="CAJNOR010001081">
    <property type="protein sequence ID" value="CAF1070975.1"/>
    <property type="molecule type" value="Genomic_DNA"/>
</dbReference>
<keyword evidence="3" id="KW-1185">Reference proteome</keyword>
<evidence type="ECO:0000256" key="1">
    <source>
        <dbReference type="SAM" id="MobiDB-lite"/>
    </source>
</evidence>
<feature type="compositionally biased region" description="Low complexity" evidence="1">
    <location>
        <begin position="193"/>
        <end position="217"/>
    </location>
</feature>
<dbReference type="AlphaFoldDB" id="A0A814LVR6"/>
<feature type="region of interest" description="Disordered" evidence="1">
    <location>
        <begin position="175"/>
        <end position="241"/>
    </location>
</feature>
<feature type="compositionally biased region" description="Basic residues" evidence="1">
    <location>
        <begin position="218"/>
        <end position="227"/>
    </location>
</feature>
<dbReference type="Proteomes" id="UP000663828">
    <property type="component" value="Unassembled WGS sequence"/>
</dbReference>
<proteinExistence type="predicted"/>
<name>A0A814LVR6_ADIRI</name>
<gene>
    <name evidence="2" type="ORF">XAT740_LOCUS16808</name>
</gene>
<evidence type="ECO:0000313" key="3">
    <source>
        <dbReference type="Proteomes" id="UP000663828"/>
    </source>
</evidence>
<reference evidence="2" key="1">
    <citation type="submission" date="2021-02" db="EMBL/GenBank/DDBJ databases">
        <authorList>
            <person name="Nowell W R."/>
        </authorList>
    </citation>
    <scope>NUCLEOTIDE SEQUENCE</scope>
</reference>